<evidence type="ECO:0008006" key="3">
    <source>
        <dbReference type="Google" id="ProtNLM"/>
    </source>
</evidence>
<evidence type="ECO:0000313" key="1">
    <source>
        <dbReference type="EMBL" id="SHF53815.1"/>
    </source>
</evidence>
<dbReference type="AlphaFoldDB" id="A0AAX2F102"/>
<reference evidence="1 2" key="1">
    <citation type="submission" date="2016-11" db="EMBL/GenBank/DDBJ databases">
        <authorList>
            <person name="Varghese N."/>
            <person name="Submissions S."/>
        </authorList>
    </citation>
    <scope>NUCLEOTIDE SEQUENCE [LARGE SCALE GENOMIC DNA]</scope>
    <source>
        <strain evidence="1 2">DSM 22613</strain>
    </source>
</reference>
<dbReference type="RefSeq" id="WP_143150334.1">
    <property type="nucleotide sequence ID" value="NZ_BAKP01000001.1"/>
</dbReference>
<gene>
    <name evidence="1" type="ORF">SAMN05444364_10132</name>
</gene>
<proteinExistence type="predicted"/>
<dbReference type="Proteomes" id="UP000184105">
    <property type="component" value="Unassembled WGS sequence"/>
</dbReference>
<accession>A0AAX2F102</accession>
<comment type="caution">
    <text evidence="1">The sequence shown here is derived from an EMBL/GenBank/DDBJ whole genome shotgun (WGS) entry which is preliminary data.</text>
</comment>
<name>A0AAX2F102_9BACT</name>
<dbReference type="EMBL" id="FQWA01000001">
    <property type="protein sequence ID" value="SHF53815.1"/>
    <property type="molecule type" value="Genomic_DNA"/>
</dbReference>
<organism evidence="1 2">
    <name type="scientific">Prevotella scopos JCM 17725</name>
    <dbReference type="NCBI Taxonomy" id="1236518"/>
    <lineage>
        <taxon>Bacteria</taxon>
        <taxon>Pseudomonadati</taxon>
        <taxon>Bacteroidota</taxon>
        <taxon>Bacteroidia</taxon>
        <taxon>Bacteroidales</taxon>
        <taxon>Prevotellaceae</taxon>
        <taxon>Prevotella</taxon>
    </lineage>
</organism>
<protein>
    <recommendedName>
        <fullName evidence="3">Fibrobacter succinogenes major paralogous domain-containing protein</fullName>
    </recommendedName>
</protein>
<sequence>MAMVRGMNTNGAERLHQWCGASAQHVRDMSTMITYQSLEVYMVLTSFNYEKNKFYDVKSNLNVRSYSGDRYFMWDAKKQYWTGWEWKNNLPDGQPTTSTQANSPNYAKSASDNRWYNVIIGNYAVNKASVTCKDMPNVNEMVWYAEKGDPHSDTQELWTVMGHLYKGGMWIKKKANISGFNANKTPDNKDLRKIQESTDRVYSSILSTPLSAAEASQYFYLPAMGNYLEGRLNGIGYVGSYWSSSIYPDTGEHKFFSYMFWFTPSRIKIVGTSRGYGFWTRPFE</sequence>
<keyword evidence="2" id="KW-1185">Reference proteome</keyword>
<evidence type="ECO:0000313" key="2">
    <source>
        <dbReference type="Proteomes" id="UP000184105"/>
    </source>
</evidence>